<sequence>MLEGAMEPKVIAERAAKLGFPAVGLTDRNGLYAAMAFTEACSGKGIQPIVGAMLAVARPAELGVSGVDWVVLLAKDEQGYSNLCHLVSSAHLDRPVELDPHVSFGVLEKLSAGLIALTAGSEGAVCRFLADGQADKGRTYLERLHAIFQDRLYVEIIRRHDPVEEASEDALIELALEHDLPIVATNPAAYADPSFHAAHDAMLCIAQSAYVESNDRTTSSPEAWLKDSAAIAELFIDLPEALANTAVIAQRCAVGAPKRKPILPRLSDHGDEQLRADAFAGLDQRLAGRSEEDKAKYRERLEFELDVIIRMGFADYFLIVADFIKWAKAHDIPVGPGRGSGAGSVVAWALTITDLDPIALNLLFERFLNPERVSMPDFDIDFCETRRDEVISYVQQKYGRDRVAQIITFGRLKARAVLKDTGRVLQMSYGQVDRLAKMIPNHPTDPWTLERSLNGVSEVAAEYKGEPDVKRLFDLAMKLEGLPRHASTHAAGVVIGDRRLDDLVPLYRDPRSDMPVTQFDMKYVEAAGLVKFDFLGLKTLSVLREAKRLLLLQGIEVDFAKLEWDDPEVYELLQRGDTVGVFQLESEGMRRTLAAVRPTNFGDIIALVSLYRPGPMDNIPLFGDRKNGRAPIEYPHPMLEGVLKETYGIFVYQEQVMQAAQVLAGYSLGEADLLRRAMGKKIQSEMDAQRARFVEGCKAHSITPAKASELFDLIDKFAGYGFNKSHAAAYALVAYHTAWLKAHHKPEFYAASMSFDIALTDKLALFVEDMRRGEVECLPPDVNSSEAAFSVEDGKVRYALGALKGVGEKAMEALVAEREEKGPFKSLDDFADRIDPRLLNRRQIEGLAAAGGFDVLEPQRAAVFASAETILAHAASAADQRSSGQHGLFGGPESAAAPIRLARTEEWSLAQRMAAERDSFGFYFSAHPVDAHRHILEANKAKTFAQLADMPMPAEGRAGATMAGLVEEARWRVSQKGRRYLMATLSDSSGQFQASVFDEEASTAIEDAAKAGTCGLLTVELDKREGDELPRVAIKKFQPLDTLAKRTRLQMEIRVSSEALVPAIARELGGVRGGGGLVRLILPLSAGGEAIVIAGRDFALDAELQARIERIAGEGSVDLSVQEPPKLALVG</sequence>
<name>A0ABS9VK26_9SPHN</name>
<dbReference type="Gene3D" id="1.10.150.870">
    <property type="match status" value="1"/>
</dbReference>
<dbReference type="InterPro" id="IPR016195">
    <property type="entry name" value="Pol/histidinol_Pase-like"/>
</dbReference>
<comment type="caution">
    <text evidence="9">The sequence shown here is derived from an EMBL/GenBank/DDBJ whole genome shotgun (WGS) entry which is preliminary data.</text>
</comment>
<dbReference type="Pfam" id="PF07733">
    <property type="entry name" value="DNA_pol3_alpha"/>
    <property type="match status" value="1"/>
</dbReference>
<dbReference type="InterPro" id="IPR029460">
    <property type="entry name" value="DNAPol_HHH"/>
</dbReference>
<dbReference type="EC" id="2.7.7.7" evidence="1"/>
<dbReference type="InterPro" id="IPR011708">
    <property type="entry name" value="DNA_pol3_alpha_NTPase_dom"/>
</dbReference>
<dbReference type="Gene3D" id="3.20.20.140">
    <property type="entry name" value="Metal-dependent hydrolases"/>
    <property type="match status" value="1"/>
</dbReference>
<feature type="domain" description="Polymerase/histidinol phosphatase N-terminal" evidence="8">
    <location>
        <begin position="1"/>
        <end position="58"/>
    </location>
</feature>
<evidence type="ECO:0000313" key="10">
    <source>
        <dbReference type="Proteomes" id="UP001203058"/>
    </source>
</evidence>
<evidence type="ECO:0000256" key="3">
    <source>
        <dbReference type="ARBA" id="ARBA00022679"/>
    </source>
</evidence>
<dbReference type="SUPFAM" id="SSF89550">
    <property type="entry name" value="PHP domain-like"/>
    <property type="match status" value="1"/>
</dbReference>
<dbReference type="Gene3D" id="1.10.10.1600">
    <property type="entry name" value="Bacterial DNA polymerase III alpha subunit, thumb domain"/>
    <property type="match status" value="1"/>
</dbReference>
<evidence type="ECO:0000256" key="5">
    <source>
        <dbReference type="ARBA" id="ARBA00022705"/>
    </source>
</evidence>
<dbReference type="InterPro" id="IPR003141">
    <property type="entry name" value="Pol/His_phosphatase_N"/>
</dbReference>
<dbReference type="SMART" id="SM00481">
    <property type="entry name" value="POLIIIAc"/>
    <property type="match status" value="1"/>
</dbReference>
<keyword evidence="4 9" id="KW-0548">Nucleotidyltransferase</keyword>
<dbReference type="CDD" id="cd04485">
    <property type="entry name" value="DnaE_OBF"/>
    <property type="match status" value="1"/>
</dbReference>
<protein>
    <recommendedName>
        <fullName evidence="2">DNA polymerase III subunit alpha</fullName>
        <ecNumber evidence="1">2.7.7.7</ecNumber>
    </recommendedName>
</protein>
<accession>A0ABS9VK26</accession>
<dbReference type="Pfam" id="PF17657">
    <property type="entry name" value="DNA_pol3_finger"/>
    <property type="match status" value="1"/>
</dbReference>
<dbReference type="Proteomes" id="UP001203058">
    <property type="component" value="Unassembled WGS sequence"/>
</dbReference>
<dbReference type="EMBL" id="JAKZHW010000001">
    <property type="protein sequence ID" value="MCH8615335.1"/>
    <property type="molecule type" value="Genomic_DNA"/>
</dbReference>
<dbReference type="InterPro" id="IPR040982">
    <property type="entry name" value="DNA_pol3_finger"/>
</dbReference>
<evidence type="ECO:0000256" key="6">
    <source>
        <dbReference type="ARBA" id="ARBA00022932"/>
    </source>
</evidence>
<dbReference type="InterPro" id="IPR004013">
    <property type="entry name" value="PHP_dom"/>
</dbReference>
<dbReference type="PANTHER" id="PTHR32294:SF0">
    <property type="entry name" value="DNA POLYMERASE III SUBUNIT ALPHA"/>
    <property type="match status" value="1"/>
</dbReference>
<dbReference type="SUPFAM" id="SSF160975">
    <property type="entry name" value="AF1531-like"/>
    <property type="match status" value="1"/>
</dbReference>
<evidence type="ECO:0000256" key="7">
    <source>
        <dbReference type="ARBA" id="ARBA00049244"/>
    </source>
</evidence>
<evidence type="ECO:0000256" key="4">
    <source>
        <dbReference type="ARBA" id="ARBA00022695"/>
    </source>
</evidence>
<comment type="catalytic activity">
    <reaction evidence="7">
        <text>DNA(n) + a 2'-deoxyribonucleoside 5'-triphosphate = DNA(n+1) + diphosphate</text>
        <dbReference type="Rhea" id="RHEA:22508"/>
        <dbReference type="Rhea" id="RHEA-COMP:17339"/>
        <dbReference type="Rhea" id="RHEA-COMP:17340"/>
        <dbReference type="ChEBI" id="CHEBI:33019"/>
        <dbReference type="ChEBI" id="CHEBI:61560"/>
        <dbReference type="ChEBI" id="CHEBI:173112"/>
        <dbReference type="EC" id="2.7.7.7"/>
    </reaction>
</comment>
<dbReference type="NCBIfam" id="NF004226">
    <property type="entry name" value="PRK05673.1"/>
    <property type="match status" value="1"/>
</dbReference>
<keyword evidence="6" id="KW-0239">DNA-directed DNA polymerase</keyword>
<dbReference type="NCBIfam" id="TIGR00594">
    <property type="entry name" value="polc"/>
    <property type="match status" value="1"/>
</dbReference>
<evidence type="ECO:0000259" key="8">
    <source>
        <dbReference type="SMART" id="SM00481"/>
    </source>
</evidence>
<organism evidence="9 10">
    <name type="scientific">Sphingomonas telluris</name>
    <dbReference type="NCBI Taxonomy" id="2907998"/>
    <lineage>
        <taxon>Bacteria</taxon>
        <taxon>Pseudomonadati</taxon>
        <taxon>Pseudomonadota</taxon>
        <taxon>Alphaproteobacteria</taxon>
        <taxon>Sphingomonadales</taxon>
        <taxon>Sphingomonadaceae</taxon>
        <taxon>Sphingomonas</taxon>
    </lineage>
</organism>
<dbReference type="InterPro" id="IPR004805">
    <property type="entry name" value="DnaE2/DnaE/PolC"/>
</dbReference>
<dbReference type="GO" id="GO:0003887">
    <property type="term" value="F:DNA-directed DNA polymerase activity"/>
    <property type="evidence" value="ECO:0007669"/>
    <property type="project" value="UniProtKB-EC"/>
</dbReference>
<keyword evidence="10" id="KW-1185">Reference proteome</keyword>
<dbReference type="PANTHER" id="PTHR32294">
    <property type="entry name" value="DNA POLYMERASE III SUBUNIT ALPHA"/>
    <property type="match status" value="1"/>
</dbReference>
<dbReference type="Pfam" id="PF14579">
    <property type="entry name" value="HHH_6"/>
    <property type="match status" value="1"/>
</dbReference>
<keyword evidence="3 9" id="KW-0808">Transferase</keyword>
<evidence type="ECO:0000313" key="9">
    <source>
        <dbReference type="EMBL" id="MCH8615335.1"/>
    </source>
</evidence>
<gene>
    <name evidence="9" type="primary">dnaE</name>
    <name evidence="9" type="ORF">LZ016_04360</name>
</gene>
<proteinExistence type="predicted"/>
<dbReference type="InterPro" id="IPR041931">
    <property type="entry name" value="DNA_pol3_alpha_thumb_dom"/>
</dbReference>
<reference evidence="9 10" key="1">
    <citation type="submission" date="2022-03" db="EMBL/GenBank/DDBJ databases">
        <authorList>
            <person name="Jo J.-H."/>
            <person name="Im W.-T."/>
        </authorList>
    </citation>
    <scope>NUCLEOTIDE SEQUENCE [LARGE SCALE GENOMIC DNA]</scope>
    <source>
        <strain evidence="9 10">SM33</strain>
    </source>
</reference>
<evidence type="ECO:0000256" key="2">
    <source>
        <dbReference type="ARBA" id="ARBA00019114"/>
    </source>
</evidence>
<keyword evidence="5" id="KW-0235">DNA replication</keyword>
<evidence type="ECO:0000256" key="1">
    <source>
        <dbReference type="ARBA" id="ARBA00012417"/>
    </source>
</evidence>
<dbReference type="Pfam" id="PF02811">
    <property type="entry name" value="PHP"/>
    <property type="match status" value="1"/>
</dbReference>